<evidence type="ECO:0000313" key="6">
    <source>
        <dbReference type="EMBL" id="CAG8766910.1"/>
    </source>
</evidence>
<dbReference type="GO" id="GO:0008270">
    <property type="term" value="F:zinc ion binding"/>
    <property type="evidence" value="ECO:0007669"/>
    <property type="project" value="UniProtKB-KW"/>
</dbReference>
<accession>A0A9N9J5P2</accession>
<proteinExistence type="predicted"/>
<organism evidence="6 7">
    <name type="scientific">Ambispora leptoticha</name>
    <dbReference type="NCBI Taxonomy" id="144679"/>
    <lineage>
        <taxon>Eukaryota</taxon>
        <taxon>Fungi</taxon>
        <taxon>Fungi incertae sedis</taxon>
        <taxon>Mucoromycota</taxon>
        <taxon>Glomeromycotina</taxon>
        <taxon>Glomeromycetes</taxon>
        <taxon>Archaeosporales</taxon>
        <taxon>Ambisporaceae</taxon>
        <taxon>Ambispora</taxon>
    </lineage>
</organism>
<dbReference type="PANTHER" id="PTHR46481">
    <property type="entry name" value="ZINC FINGER BED DOMAIN-CONTAINING PROTEIN 4"/>
    <property type="match status" value="1"/>
</dbReference>
<evidence type="ECO:0000256" key="1">
    <source>
        <dbReference type="ARBA" id="ARBA00004123"/>
    </source>
</evidence>
<evidence type="ECO:0000256" key="3">
    <source>
        <dbReference type="ARBA" id="ARBA00022771"/>
    </source>
</evidence>
<protein>
    <submittedName>
        <fullName evidence="6">10081_t:CDS:1</fullName>
    </submittedName>
</protein>
<dbReference type="EMBL" id="CAJVPS010049838">
    <property type="protein sequence ID" value="CAG8766910.1"/>
    <property type="molecule type" value="Genomic_DNA"/>
</dbReference>
<comment type="caution">
    <text evidence="6">The sequence shown here is derived from an EMBL/GenBank/DDBJ whole genome shotgun (WGS) entry which is preliminary data.</text>
</comment>
<evidence type="ECO:0000313" key="7">
    <source>
        <dbReference type="Proteomes" id="UP000789508"/>
    </source>
</evidence>
<evidence type="ECO:0000256" key="5">
    <source>
        <dbReference type="ARBA" id="ARBA00023242"/>
    </source>
</evidence>
<keyword evidence="4" id="KW-0862">Zinc</keyword>
<comment type="subcellular location">
    <subcellularLocation>
        <location evidence="1">Nucleus</location>
    </subcellularLocation>
</comment>
<dbReference type="OrthoDB" id="2445211at2759"/>
<keyword evidence="7" id="KW-1185">Reference proteome</keyword>
<evidence type="ECO:0000256" key="4">
    <source>
        <dbReference type="ARBA" id="ARBA00022833"/>
    </source>
</evidence>
<dbReference type="AlphaFoldDB" id="A0A9N9J5P2"/>
<keyword evidence="5" id="KW-0539">Nucleus</keyword>
<feature type="non-terminal residue" evidence="6">
    <location>
        <position position="1"/>
    </location>
</feature>
<gene>
    <name evidence="6" type="ORF">ALEPTO_LOCUS13929</name>
</gene>
<feature type="non-terminal residue" evidence="6">
    <location>
        <position position="102"/>
    </location>
</feature>
<dbReference type="GO" id="GO:0005634">
    <property type="term" value="C:nucleus"/>
    <property type="evidence" value="ECO:0007669"/>
    <property type="project" value="UniProtKB-SubCell"/>
</dbReference>
<keyword evidence="3" id="KW-0863">Zinc-finger</keyword>
<dbReference type="Proteomes" id="UP000789508">
    <property type="component" value="Unassembled WGS sequence"/>
</dbReference>
<keyword evidence="2" id="KW-0479">Metal-binding</keyword>
<sequence length="102" mass="11505">DEELRLIFEYLDPHTKAPSADLVRRHILCDFDNEYEKLRKKLQDIPGGIAVTTDMWTTDNYDNMKGSHTGAAIAEAMEMCLQKIGIITKVVMITCDNASSNN</sequence>
<reference evidence="6" key="1">
    <citation type="submission" date="2021-06" db="EMBL/GenBank/DDBJ databases">
        <authorList>
            <person name="Kallberg Y."/>
            <person name="Tangrot J."/>
            <person name="Rosling A."/>
        </authorList>
    </citation>
    <scope>NUCLEOTIDE SEQUENCE</scope>
    <source>
        <strain evidence="6">FL130A</strain>
    </source>
</reference>
<dbReference type="PANTHER" id="PTHR46481:SF10">
    <property type="entry name" value="ZINC FINGER BED DOMAIN-CONTAINING PROTEIN 39"/>
    <property type="match status" value="1"/>
</dbReference>
<name>A0A9N9J5P2_9GLOM</name>
<evidence type="ECO:0000256" key="2">
    <source>
        <dbReference type="ARBA" id="ARBA00022723"/>
    </source>
</evidence>
<dbReference type="InterPro" id="IPR052035">
    <property type="entry name" value="ZnF_BED_domain_contain"/>
</dbReference>